<dbReference type="EMBL" id="JAGSCS010000013">
    <property type="protein sequence ID" value="MBR0576694.1"/>
    <property type="molecule type" value="Genomic_DNA"/>
</dbReference>
<evidence type="ECO:0000256" key="9">
    <source>
        <dbReference type="ARBA" id="ARBA00022845"/>
    </source>
</evidence>
<dbReference type="InterPro" id="IPR003439">
    <property type="entry name" value="ABC_transporter-like_ATP-bd"/>
</dbReference>
<feature type="domain" description="ABC transporter" evidence="14">
    <location>
        <begin position="4"/>
        <end position="255"/>
    </location>
</feature>
<evidence type="ECO:0000256" key="5">
    <source>
        <dbReference type="ARBA" id="ARBA00022737"/>
    </source>
</evidence>
<keyword evidence="5" id="KW-0677">Repeat</keyword>
<keyword evidence="2" id="KW-0963">Cytoplasm</keyword>
<evidence type="ECO:0000256" key="10">
    <source>
        <dbReference type="ARBA" id="ARBA00022884"/>
    </source>
</evidence>
<keyword evidence="8 15" id="KW-0067">ATP-binding</keyword>
<organism evidence="15 16">
    <name type="scientific">Proteiniclasticum sediminis</name>
    <dbReference type="NCBI Taxonomy" id="2804028"/>
    <lineage>
        <taxon>Bacteria</taxon>
        <taxon>Bacillati</taxon>
        <taxon>Bacillota</taxon>
        <taxon>Clostridia</taxon>
        <taxon>Eubacteriales</taxon>
        <taxon>Clostridiaceae</taxon>
        <taxon>Proteiniclasticum</taxon>
    </lineage>
</organism>
<dbReference type="InterPro" id="IPR037118">
    <property type="entry name" value="Val-tRNA_synth_C_sf"/>
</dbReference>
<evidence type="ECO:0000256" key="1">
    <source>
        <dbReference type="ARBA" id="ARBA00005868"/>
    </source>
</evidence>
<dbReference type="Gene3D" id="1.10.287.380">
    <property type="entry name" value="Valyl-tRNA synthetase, C-terminal domain"/>
    <property type="match status" value="1"/>
</dbReference>
<feature type="domain" description="ABC transporter" evidence="14">
    <location>
        <begin position="319"/>
        <end position="537"/>
    </location>
</feature>
<dbReference type="InterPro" id="IPR032781">
    <property type="entry name" value="ABC_tran_Xtn"/>
</dbReference>
<dbReference type="SUPFAM" id="SSF52540">
    <property type="entry name" value="P-loop containing nucleoside triphosphate hydrolases"/>
    <property type="match status" value="2"/>
</dbReference>
<dbReference type="PROSITE" id="PS50893">
    <property type="entry name" value="ABC_TRANSPORTER_2"/>
    <property type="match status" value="2"/>
</dbReference>
<dbReference type="InterPro" id="IPR017871">
    <property type="entry name" value="ABC_transporter-like_CS"/>
</dbReference>
<evidence type="ECO:0000256" key="13">
    <source>
        <dbReference type="SAM" id="MobiDB-lite"/>
    </source>
</evidence>
<keyword evidence="7" id="KW-0378">Hydrolase</keyword>
<dbReference type="GO" id="GO:0005524">
    <property type="term" value="F:ATP binding"/>
    <property type="evidence" value="ECO:0007669"/>
    <property type="project" value="UniProtKB-KW"/>
</dbReference>
<keyword evidence="3" id="KW-0820">tRNA-binding</keyword>
<comment type="caution">
    <text evidence="15">The sequence shown here is derived from an EMBL/GenBank/DDBJ whole genome shotgun (WGS) entry which is preliminary data.</text>
</comment>
<dbReference type="InterPro" id="IPR032524">
    <property type="entry name" value="ABC_tran_C"/>
</dbReference>
<sequence length="633" mass="72050">MIILTAENLAKSFGEKKLFEDVTLTIGDGDKIGIIGINGTGKSTLLKVLAGVEPPDEGRVQIPSGIRVEVLAQEPKFNPDHTVLMQVFSGDNPLLRTLRAYEEALKETAQHPEDPTVQKNLLRLSQEMDTLQAWNLEADARRILTKLGITDFSKTMGELSGGQQKRVAMATALITPSDLLILDEPTNHIDNDTVAWLEKELAQRRGALLMVTHDRYFLERVTNRMLEIQRGQVYSYAVNYSKFLELKAQREELLELADKKRKKILEKELAWIRKGAKARSTKQKARIDRYERLKEEEGLQEKSELEIKALSSRLGKKVMDLEHLEKSFPGEVILKDFSYQVQKDDRIGIVGSNGMGKSTFLKILAGLLPPDGGVLSVGETVRIGYLSQEYVIPDEGMRVIEFIREAAEIIETGEGKVTASQMLETFLFPPSEQWTPIRSLSGGEKRRLMVLRILMEKPNVLLLDEPTNDLDIDTLSILEDYLEDFPGAVITVSHDRYFLDRVAEKIFAFEGEGKISISFGNYSDYEERKNLEAEQEESAGKKTEKSEVPPPREKEKKRKFSFKEQREFDGIDDRIADLERRIQEVDEALQTHATDFLKLEQLMTEKTLLEKELEEAMDRWTYLNELAEELGLL</sequence>
<dbReference type="GO" id="GO:0006417">
    <property type="term" value="P:regulation of translation"/>
    <property type="evidence" value="ECO:0007669"/>
    <property type="project" value="UniProtKB-KW"/>
</dbReference>
<dbReference type="GO" id="GO:0006412">
    <property type="term" value="P:translation"/>
    <property type="evidence" value="ECO:0007669"/>
    <property type="project" value="UniProtKB-KW"/>
</dbReference>
<dbReference type="Proteomes" id="UP000675379">
    <property type="component" value="Unassembled WGS sequence"/>
</dbReference>
<dbReference type="InterPro" id="IPR027417">
    <property type="entry name" value="P-loop_NTPase"/>
</dbReference>
<evidence type="ECO:0000259" key="14">
    <source>
        <dbReference type="PROSITE" id="PS50893"/>
    </source>
</evidence>
<evidence type="ECO:0000256" key="3">
    <source>
        <dbReference type="ARBA" id="ARBA00022555"/>
    </source>
</evidence>
<keyword evidence="10" id="KW-0694">RNA-binding</keyword>
<keyword evidence="4" id="KW-0699">rRNA-binding</keyword>
<dbReference type="PANTHER" id="PTHR42855">
    <property type="entry name" value="ABC TRANSPORTER ATP-BINDING SUBUNIT"/>
    <property type="match status" value="1"/>
</dbReference>
<evidence type="ECO:0000256" key="12">
    <source>
        <dbReference type="SAM" id="Coils"/>
    </source>
</evidence>
<name>A0A941CSB4_9CLOT</name>
<feature type="compositionally biased region" description="Basic and acidic residues" evidence="13">
    <location>
        <begin position="530"/>
        <end position="554"/>
    </location>
</feature>
<dbReference type="CDD" id="cd03221">
    <property type="entry name" value="ABCF_EF-3"/>
    <property type="match status" value="1"/>
</dbReference>
<dbReference type="GO" id="GO:0000049">
    <property type="term" value="F:tRNA binding"/>
    <property type="evidence" value="ECO:0007669"/>
    <property type="project" value="UniProtKB-KW"/>
</dbReference>
<reference evidence="15" key="1">
    <citation type="submission" date="2021-04" db="EMBL/GenBank/DDBJ databases">
        <title>Proteiniclasticum sedimins sp. nov., an obligate anaerobic bacterium isolated from anaerobic sludge.</title>
        <authorList>
            <person name="Liu J."/>
        </authorList>
    </citation>
    <scope>NUCLEOTIDE SEQUENCE</scope>
    <source>
        <strain evidence="15">BAD-10</strain>
    </source>
</reference>
<dbReference type="Gene3D" id="3.40.50.300">
    <property type="entry name" value="P-loop containing nucleotide triphosphate hydrolases"/>
    <property type="match status" value="2"/>
</dbReference>
<feature type="region of interest" description="Disordered" evidence="13">
    <location>
        <begin position="530"/>
        <end position="559"/>
    </location>
</feature>
<dbReference type="PROSITE" id="PS00211">
    <property type="entry name" value="ABC_TRANSPORTER_1"/>
    <property type="match status" value="2"/>
</dbReference>
<comment type="similarity">
    <text evidence="1">Belongs to the ABC transporter superfamily. ABCF family. Translational throttle EttA subfamily.</text>
</comment>
<evidence type="ECO:0000256" key="11">
    <source>
        <dbReference type="ARBA" id="ARBA00022917"/>
    </source>
</evidence>
<feature type="coiled-coil region" evidence="12">
    <location>
        <begin position="568"/>
        <end position="619"/>
    </location>
</feature>
<proteinExistence type="inferred from homology"/>
<dbReference type="FunFam" id="3.40.50.300:FF:000011">
    <property type="entry name" value="Putative ABC transporter ATP-binding component"/>
    <property type="match status" value="1"/>
</dbReference>
<evidence type="ECO:0000256" key="6">
    <source>
        <dbReference type="ARBA" id="ARBA00022741"/>
    </source>
</evidence>
<dbReference type="GO" id="GO:0003677">
    <property type="term" value="F:DNA binding"/>
    <property type="evidence" value="ECO:0007669"/>
    <property type="project" value="InterPro"/>
</dbReference>
<dbReference type="Pfam" id="PF12848">
    <property type="entry name" value="ABC_tran_Xtn"/>
    <property type="match status" value="1"/>
</dbReference>
<dbReference type="InterPro" id="IPR051309">
    <property type="entry name" value="ABCF_ATPase"/>
</dbReference>
<accession>A0A941CSB4</accession>
<dbReference type="RefSeq" id="WP_211802011.1">
    <property type="nucleotide sequence ID" value="NZ_JAGSCS010000013.1"/>
</dbReference>
<evidence type="ECO:0000256" key="8">
    <source>
        <dbReference type="ARBA" id="ARBA00022840"/>
    </source>
</evidence>
<protein>
    <submittedName>
        <fullName evidence="15">ABC-F family ATP-binding cassette domain-containing protein</fullName>
    </submittedName>
</protein>
<keyword evidence="9" id="KW-0810">Translation regulation</keyword>
<dbReference type="PANTHER" id="PTHR42855:SF1">
    <property type="entry name" value="ABC TRANSPORTER DOMAIN-CONTAINING PROTEIN"/>
    <property type="match status" value="1"/>
</dbReference>
<keyword evidence="11" id="KW-0648">Protein biosynthesis</keyword>
<dbReference type="Pfam" id="PF16326">
    <property type="entry name" value="ABC_tran_CTD"/>
    <property type="match status" value="1"/>
</dbReference>
<dbReference type="Pfam" id="PF00005">
    <property type="entry name" value="ABC_tran"/>
    <property type="match status" value="2"/>
</dbReference>
<evidence type="ECO:0000256" key="2">
    <source>
        <dbReference type="ARBA" id="ARBA00022490"/>
    </source>
</evidence>
<evidence type="ECO:0000313" key="15">
    <source>
        <dbReference type="EMBL" id="MBR0576694.1"/>
    </source>
</evidence>
<evidence type="ECO:0000256" key="4">
    <source>
        <dbReference type="ARBA" id="ARBA00022730"/>
    </source>
</evidence>
<evidence type="ECO:0000313" key="16">
    <source>
        <dbReference type="Proteomes" id="UP000675379"/>
    </source>
</evidence>
<dbReference type="GO" id="GO:0016887">
    <property type="term" value="F:ATP hydrolysis activity"/>
    <property type="evidence" value="ECO:0007669"/>
    <property type="project" value="InterPro"/>
</dbReference>
<dbReference type="AlphaFoldDB" id="A0A941CSB4"/>
<evidence type="ECO:0000256" key="7">
    <source>
        <dbReference type="ARBA" id="ARBA00022801"/>
    </source>
</evidence>
<keyword evidence="12" id="KW-0175">Coiled coil</keyword>
<dbReference type="GO" id="GO:0019843">
    <property type="term" value="F:rRNA binding"/>
    <property type="evidence" value="ECO:0007669"/>
    <property type="project" value="UniProtKB-KW"/>
</dbReference>
<dbReference type="SMART" id="SM00382">
    <property type="entry name" value="AAA"/>
    <property type="match status" value="2"/>
</dbReference>
<dbReference type="InterPro" id="IPR003593">
    <property type="entry name" value="AAA+_ATPase"/>
</dbReference>
<keyword evidence="6" id="KW-0547">Nucleotide-binding</keyword>
<gene>
    <name evidence="15" type="ORF">KCG48_10135</name>
</gene>
<keyword evidence="16" id="KW-1185">Reference proteome</keyword>
<dbReference type="FunFam" id="3.40.50.300:FF:000183">
    <property type="entry name" value="ABC transporter ATP-binding protein yjjK"/>
    <property type="match status" value="1"/>
</dbReference>